<dbReference type="EMBL" id="GBXM01026488">
    <property type="protein sequence ID" value="JAH82089.1"/>
    <property type="molecule type" value="Transcribed_RNA"/>
</dbReference>
<organism evidence="1">
    <name type="scientific">Anguilla anguilla</name>
    <name type="common">European freshwater eel</name>
    <name type="synonym">Muraena anguilla</name>
    <dbReference type="NCBI Taxonomy" id="7936"/>
    <lineage>
        <taxon>Eukaryota</taxon>
        <taxon>Metazoa</taxon>
        <taxon>Chordata</taxon>
        <taxon>Craniata</taxon>
        <taxon>Vertebrata</taxon>
        <taxon>Euteleostomi</taxon>
        <taxon>Actinopterygii</taxon>
        <taxon>Neopterygii</taxon>
        <taxon>Teleostei</taxon>
        <taxon>Anguilliformes</taxon>
        <taxon>Anguillidae</taxon>
        <taxon>Anguilla</taxon>
    </lineage>
</organism>
<name>A0A0E9VVB7_ANGAN</name>
<dbReference type="AlphaFoldDB" id="A0A0E9VVB7"/>
<evidence type="ECO:0000313" key="1">
    <source>
        <dbReference type="EMBL" id="JAH82089.1"/>
    </source>
</evidence>
<protein>
    <submittedName>
        <fullName evidence="1">Uncharacterized protein</fullName>
    </submittedName>
</protein>
<accession>A0A0E9VVB7</accession>
<proteinExistence type="predicted"/>
<reference evidence="1" key="1">
    <citation type="submission" date="2014-11" db="EMBL/GenBank/DDBJ databases">
        <authorList>
            <person name="Amaro Gonzalez C."/>
        </authorList>
    </citation>
    <scope>NUCLEOTIDE SEQUENCE</scope>
</reference>
<sequence>MSTLGLEAMEEITSGIMLNAFTAAGRAGMDVYDNRLDQ</sequence>
<reference evidence="1" key="2">
    <citation type="journal article" date="2015" name="Fish Shellfish Immunol.">
        <title>Early steps in the European eel (Anguilla anguilla)-Vibrio vulnificus interaction in the gills: Role of the RtxA13 toxin.</title>
        <authorList>
            <person name="Callol A."/>
            <person name="Pajuelo D."/>
            <person name="Ebbesson L."/>
            <person name="Teles M."/>
            <person name="MacKenzie S."/>
            <person name="Amaro C."/>
        </authorList>
    </citation>
    <scope>NUCLEOTIDE SEQUENCE</scope>
</reference>